<dbReference type="Gene3D" id="2.170.120.30">
    <property type="match status" value="2"/>
</dbReference>
<keyword evidence="2" id="KW-1185">Reference proteome</keyword>
<dbReference type="Gene3D" id="2.170.120.40">
    <property type="entry name" value="YbbR-like domain"/>
    <property type="match status" value="1"/>
</dbReference>
<dbReference type="InterPro" id="IPR012505">
    <property type="entry name" value="YbbR"/>
</dbReference>
<dbReference type="InterPro" id="IPR053154">
    <property type="entry name" value="c-di-AMP_regulator"/>
</dbReference>
<sequence>MAIIKLSAIERRRLSVFITCLVLAAVAWVFVALSEDHEYVVKQVLTFKNSPQKRAFHSLQSDTVDVTIHGNGWQMLFSKLQAGKISIDLHTLEQRNYVVLGTQIGQINAGRDSSNMVIAISPDTLYFDFTNRMMKRVPVKLMLAINYQRQFGLSDDIGIKPAYVTISGPANRINNISQWPTDSLKLRNINEAYSNRLTLRPVNDGSMTIVPKTVEVNIPVDEFTEKTLYVPVKLLNPDYDNVKIFPQKVKLTFTVSLGKYAETDEGLFEATANLDLWRKKGYTTLPVNLTQVPPHCKIVSIEPRNIDFIVKK</sequence>
<evidence type="ECO:0000313" key="1">
    <source>
        <dbReference type="EMBL" id="QKJ30569.1"/>
    </source>
</evidence>
<name>A0A7D4QTB5_9SPHI</name>
<dbReference type="Proteomes" id="UP000505355">
    <property type="component" value="Chromosome"/>
</dbReference>
<dbReference type="AlphaFoldDB" id="A0A7D4QTB5"/>
<protein>
    <submittedName>
        <fullName evidence="1">YbbR-like domain-containing protein</fullName>
    </submittedName>
</protein>
<dbReference type="PANTHER" id="PTHR37804">
    <property type="entry name" value="CDAA REGULATORY PROTEIN CDAR"/>
    <property type="match status" value="1"/>
</dbReference>
<organism evidence="1 2">
    <name type="scientific">Mucilaginibacter mali</name>
    <dbReference type="NCBI Taxonomy" id="2740462"/>
    <lineage>
        <taxon>Bacteria</taxon>
        <taxon>Pseudomonadati</taxon>
        <taxon>Bacteroidota</taxon>
        <taxon>Sphingobacteriia</taxon>
        <taxon>Sphingobacteriales</taxon>
        <taxon>Sphingobacteriaceae</taxon>
        <taxon>Mucilaginibacter</taxon>
    </lineage>
</organism>
<dbReference type="EMBL" id="CP054139">
    <property type="protein sequence ID" value="QKJ30569.1"/>
    <property type="molecule type" value="Genomic_DNA"/>
</dbReference>
<gene>
    <name evidence="1" type="ORF">HQ865_12640</name>
</gene>
<reference evidence="1 2" key="1">
    <citation type="submission" date="2020-05" db="EMBL/GenBank/DDBJ databases">
        <title>Mucilaginibacter mali sp. nov.</title>
        <authorList>
            <person name="Kim H.S."/>
            <person name="Lee K.C."/>
            <person name="Suh M.K."/>
            <person name="Kim J.-S."/>
            <person name="Han K.-I."/>
            <person name="Eom M.K."/>
            <person name="Shin Y.K."/>
            <person name="Lee J.-S."/>
        </authorList>
    </citation>
    <scope>NUCLEOTIDE SEQUENCE [LARGE SCALE GENOMIC DNA]</scope>
    <source>
        <strain evidence="1 2">G2-14</strain>
    </source>
</reference>
<dbReference type="KEGG" id="mmab:HQ865_12640"/>
<dbReference type="RefSeq" id="WP_173415243.1">
    <property type="nucleotide sequence ID" value="NZ_CP054139.1"/>
</dbReference>
<accession>A0A7D4QTB5</accession>
<evidence type="ECO:0000313" key="2">
    <source>
        <dbReference type="Proteomes" id="UP000505355"/>
    </source>
</evidence>
<dbReference type="PANTHER" id="PTHR37804:SF1">
    <property type="entry name" value="CDAA REGULATORY PROTEIN CDAR"/>
    <property type="match status" value="1"/>
</dbReference>
<proteinExistence type="predicted"/>
<dbReference type="Pfam" id="PF07949">
    <property type="entry name" value="YbbR"/>
    <property type="match status" value="1"/>
</dbReference>